<dbReference type="EMBL" id="FOMX01000004">
    <property type="protein sequence ID" value="SFD77586.1"/>
    <property type="molecule type" value="Genomic_DNA"/>
</dbReference>
<name>A0A1I1V3I6_9BACT</name>
<evidence type="ECO:0000313" key="3">
    <source>
        <dbReference type="Proteomes" id="UP000199400"/>
    </source>
</evidence>
<dbReference type="Proteomes" id="UP000199400">
    <property type="component" value="Unassembled WGS sequence"/>
</dbReference>
<reference evidence="3" key="1">
    <citation type="submission" date="2016-10" db="EMBL/GenBank/DDBJ databases">
        <authorList>
            <person name="Varghese N."/>
            <person name="Submissions S."/>
        </authorList>
    </citation>
    <scope>NUCLEOTIDE SEQUENCE [LARGE SCALE GENOMIC DNA]</scope>
    <source>
        <strain evidence="3">ATCC 25963</strain>
    </source>
</reference>
<protein>
    <submittedName>
        <fullName evidence="2">Uncharacterized protein</fullName>
    </submittedName>
</protein>
<gene>
    <name evidence="2" type="ORF">SAMN02745121_01524</name>
</gene>
<keyword evidence="3" id="KW-1185">Reference proteome</keyword>
<feature type="transmembrane region" description="Helical" evidence="1">
    <location>
        <begin position="45"/>
        <end position="61"/>
    </location>
</feature>
<dbReference type="AlphaFoldDB" id="A0A1I1V3I6"/>
<evidence type="ECO:0000313" key="2">
    <source>
        <dbReference type="EMBL" id="SFD77586.1"/>
    </source>
</evidence>
<accession>A0A1I1V3I6</accession>
<keyword evidence="1" id="KW-0812">Transmembrane</keyword>
<keyword evidence="1" id="KW-0472">Membrane</keyword>
<proteinExistence type="predicted"/>
<evidence type="ECO:0000256" key="1">
    <source>
        <dbReference type="SAM" id="Phobius"/>
    </source>
</evidence>
<sequence length="331" mass="36258">MIAGTLLAAAVLLFTATPGSAPGLACLLFAAAALSLFVTPRPARTIARTFLAAAALLLLAIPRSAQACSRPYRTQFDLFDQATRVAEVRVEQTPGRREAGMARLRVLRTLKGSSRATLEGKETNTSCHVGYRTGRRAVVFLGPHGETLAYHERRASDPLVLALRAFVAAKDPDARVRALVDAIATGPAGVKDEAAWYLANRPELLARIDLSARERLLAAAEPRDQPLLVVLARLELDFPAPPPSHYRNYYADLAALLRPRDELDDLGVEALAGQVERGREGYDPQRIRAMDRCERQTGRMLYPVLRYGQGPSGHFWTELARSCRTGEPVKR</sequence>
<organism evidence="2 3">
    <name type="scientific">Nannocystis exedens</name>
    <dbReference type="NCBI Taxonomy" id="54"/>
    <lineage>
        <taxon>Bacteria</taxon>
        <taxon>Pseudomonadati</taxon>
        <taxon>Myxococcota</taxon>
        <taxon>Polyangia</taxon>
        <taxon>Nannocystales</taxon>
        <taxon>Nannocystaceae</taxon>
        <taxon>Nannocystis</taxon>
    </lineage>
</organism>
<keyword evidence="1" id="KW-1133">Transmembrane helix</keyword>